<accession>A0ABR2HQW3</accession>
<sequence length="701" mass="76864">MSSSQPRVPAGGPNPPSSSPPPIPSSQGTPSHQKTSGEKPVWPLSYRLKTPIPKAIVPGSHNGSSPHHQGPRQWWHYYRYSNTQGHNPALIYCKTKDQSQKAAELFLGLPVVGFDMEWPWDAHKRTGLKNKVALIQLASEGKIALFHIALHPGTTVDNLIAPALRTILESPAISKVGVGVMNADFARLIQFFGLKPKGAFELSHLHNLVHHGDAEYDLITTKLVGLAKQVEEHLGLPLWKGKARTSDWSKPLTQEQLTYAADDAYAGYMLYHCMNAKRLAMAIVPTLPVHVDKYPGVNDRPGSGGMLGSTRSVWLRPERPGAGIYTAADFFRKAKGIPIEKRDENLDTSRDKTADRGEKRKDPEHDDDAQTDTKPSSPKLSQNLGLSALNDTSAQLLNILKVQRTRTALSEKVPAYCVATNAMLDDISAQRPTTKQQLLRVRGMGPKKVEKYGDIWLDITRKFVKENKAKMPLSQEEPPVAPKANVKRVGQSLEIKGSPPMPQMNMGLSFSMEDTRITTDKQNQMREESSSDEESAFGPPIPTSSRENVKRRRFEVLPPRSSPKGPVLGQLTPNKLGERGHMAASPHAARIPLMSSPSTPLTTPSKPTPALSKNAMIFEKKLTALSRMVISKLPPEQRAEGSPPLISEATIRKLALDPPGSAQELLHFHGIAPFVRACANAKIDLMGNISKWKPAVASPPT</sequence>
<organism evidence="5 6">
    <name type="scientific">Apiospora arundinis</name>
    <dbReference type="NCBI Taxonomy" id="335852"/>
    <lineage>
        <taxon>Eukaryota</taxon>
        <taxon>Fungi</taxon>
        <taxon>Dikarya</taxon>
        <taxon>Ascomycota</taxon>
        <taxon>Pezizomycotina</taxon>
        <taxon>Sordariomycetes</taxon>
        <taxon>Xylariomycetidae</taxon>
        <taxon>Amphisphaeriales</taxon>
        <taxon>Apiosporaceae</taxon>
        <taxon>Apiospora</taxon>
    </lineage>
</organism>
<dbReference type="InterPro" id="IPR002562">
    <property type="entry name" value="3'-5'_exonuclease_dom"/>
</dbReference>
<dbReference type="InterPro" id="IPR012337">
    <property type="entry name" value="RNaseH-like_sf"/>
</dbReference>
<dbReference type="InterPro" id="IPR036397">
    <property type="entry name" value="RNaseH_sf"/>
</dbReference>
<dbReference type="SUPFAM" id="SSF47819">
    <property type="entry name" value="HRDC-like"/>
    <property type="match status" value="1"/>
</dbReference>
<feature type="domain" description="HRDC" evidence="4">
    <location>
        <begin position="390"/>
        <end position="470"/>
    </location>
</feature>
<dbReference type="InterPro" id="IPR010997">
    <property type="entry name" value="HRDC-like_sf"/>
</dbReference>
<dbReference type="InterPro" id="IPR002121">
    <property type="entry name" value="HRDC_dom"/>
</dbReference>
<keyword evidence="5" id="KW-0547">Nucleotide-binding</keyword>
<evidence type="ECO:0000313" key="6">
    <source>
        <dbReference type="Proteomes" id="UP001390339"/>
    </source>
</evidence>
<dbReference type="InterPro" id="IPR044876">
    <property type="entry name" value="HRDC_dom_sf"/>
</dbReference>
<feature type="compositionally biased region" description="Basic and acidic residues" evidence="3">
    <location>
        <begin position="342"/>
        <end position="364"/>
    </location>
</feature>
<dbReference type="Gene3D" id="3.30.420.10">
    <property type="entry name" value="Ribonuclease H-like superfamily/Ribonuclease H"/>
    <property type="match status" value="1"/>
</dbReference>
<name>A0ABR2HQW3_9PEZI</name>
<dbReference type="PANTHER" id="PTHR13620:SF104">
    <property type="entry name" value="EXONUCLEASE 3'-5' DOMAIN-CONTAINING PROTEIN 2"/>
    <property type="match status" value="1"/>
</dbReference>
<proteinExistence type="predicted"/>
<dbReference type="InterPro" id="IPR051132">
    <property type="entry name" value="3-5_Exonuclease_domain"/>
</dbReference>
<keyword evidence="1" id="KW-0540">Nuclease</keyword>
<keyword evidence="5" id="KW-0347">Helicase</keyword>
<keyword evidence="2" id="KW-0378">Hydrolase</keyword>
<feature type="region of interest" description="Disordered" evidence="3">
    <location>
        <begin position="591"/>
        <end position="610"/>
    </location>
</feature>
<feature type="compositionally biased region" description="Low complexity" evidence="3">
    <location>
        <begin position="595"/>
        <end position="610"/>
    </location>
</feature>
<dbReference type="PROSITE" id="PS50967">
    <property type="entry name" value="HRDC"/>
    <property type="match status" value="1"/>
</dbReference>
<dbReference type="GO" id="GO:0004386">
    <property type="term" value="F:helicase activity"/>
    <property type="evidence" value="ECO:0007669"/>
    <property type="project" value="UniProtKB-KW"/>
</dbReference>
<evidence type="ECO:0000313" key="5">
    <source>
        <dbReference type="EMBL" id="KAK8851467.1"/>
    </source>
</evidence>
<dbReference type="PANTHER" id="PTHR13620">
    <property type="entry name" value="3-5 EXONUCLEASE"/>
    <property type="match status" value="1"/>
</dbReference>
<dbReference type="Gene3D" id="1.10.150.80">
    <property type="entry name" value="HRDC domain"/>
    <property type="match status" value="1"/>
</dbReference>
<dbReference type="Pfam" id="PF00570">
    <property type="entry name" value="HRDC"/>
    <property type="match status" value="1"/>
</dbReference>
<feature type="compositionally biased region" description="Basic and acidic residues" evidence="3">
    <location>
        <begin position="519"/>
        <end position="529"/>
    </location>
</feature>
<evidence type="ECO:0000259" key="4">
    <source>
        <dbReference type="PROSITE" id="PS50967"/>
    </source>
</evidence>
<evidence type="ECO:0000256" key="3">
    <source>
        <dbReference type="SAM" id="MobiDB-lite"/>
    </source>
</evidence>
<comment type="caution">
    <text evidence="5">The sequence shown here is derived from an EMBL/GenBank/DDBJ whole genome shotgun (WGS) entry which is preliminary data.</text>
</comment>
<protein>
    <submittedName>
        <fullName evidence="5">Werner syndrome ATP-dependent helicase</fullName>
    </submittedName>
</protein>
<feature type="region of interest" description="Disordered" evidence="3">
    <location>
        <begin position="1"/>
        <end position="43"/>
    </location>
</feature>
<dbReference type="SMART" id="SM00474">
    <property type="entry name" value="35EXOc"/>
    <property type="match status" value="1"/>
</dbReference>
<keyword evidence="5" id="KW-0067">ATP-binding</keyword>
<reference evidence="5 6" key="1">
    <citation type="journal article" date="2024" name="IMA Fungus">
        <title>Apiospora arundinis, a panoply of carbohydrate-active enzymes and secondary metabolites.</title>
        <authorList>
            <person name="Sorensen T."/>
            <person name="Petersen C."/>
            <person name="Muurmann A.T."/>
            <person name="Christiansen J.V."/>
            <person name="Brundto M.L."/>
            <person name="Overgaard C.K."/>
            <person name="Boysen A.T."/>
            <person name="Wollenberg R.D."/>
            <person name="Larsen T.O."/>
            <person name="Sorensen J.L."/>
            <person name="Nielsen K.L."/>
            <person name="Sondergaard T.E."/>
        </authorList>
    </citation>
    <scope>NUCLEOTIDE SEQUENCE [LARGE SCALE GENOMIC DNA]</scope>
    <source>
        <strain evidence="5 6">AAU 773</strain>
    </source>
</reference>
<evidence type="ECO:0000256" key="1">
    <source>
        <dbReference type="ARBA" id="ARBA00022722"/>
    </source>
</evidence>
<feature type="region of interest" description="Disordered" evidence="3">
    <location>
        <begin position="519"/>
        <end position="550"/>
    </location>
</feature>
<gene>
    <name evidence="5" type="ORF">PGQ11_013946</name>
</gene>
<keyword evidence="6" id="KW-1185">Reference proteome</keyword>
<dbReference type="SUPFAM" id="SSF53098">
    <property type="entry name" value="Ribonuclease H-like"/>
    <property type="match status" value="1"/>
</dbReference>
<dbReference type="Pfam" id="PF01612">
    <property type="entry name" value="DNA_pol_A_exo1"/>
    <property type="match status" value="1"/>
</dbReference>
<feature type="region of interest" description="Disordered" evidence="3">
    <location>
        <begin position="342"/>
        <end position="384"/>
    </location>
</feature>
<dbReference type="EMBL" id="JAPCWZ010000009">
    <property type="protein sequence ID" value="KAK8851467.1"/>
    <property type="molecule type" value="Genomic_DNA"/>
</dbReference>
<feature type="compositionally biased region" description="Pro residues" evidence="3">
    <location>
        <begin position="12"/>
        <end position="24"/>
    </location>
</feature>
<feature type="compositionally biased region" description="Polar residues" evidence="3">
    <location>
        <begin position="372"/>
        <end position="384"/>
    </location>
</feature>
<dbReference type="SMART" id="SM00341">
    <property type="entry name" value="HRDC"/>
    <property type="match status" value="1"/>
</dbReference>
<evidence type="ECO:0000256" key="2">
    <source>
        <dbReference type="ARBA" id="ARBA00022801"/>
    </source>
</evidence>
<dbReference type="Proteomes" id="UP001390339">
    <property type="component" value="Unassembled WGS sequence"/>
</dbReference>
<dbReference type="CDD" id="cd06141">
    <property type="entry name" value="WRN_exo"/>
    <property type="match status" value="1"/>
</dbReference>